<accession>G8T6W3</accession>
<dbReference type="HOGENOM" id="CLU_3219159_0_0_10"/>
<feature type="transmembrane region" description="Helical" evidence="1">
    <location>
        <begin position="21"/>
        <end position="43"/>
    </location>
</feature>
<gene>
    <name evidence="2" type="ordered locus">Niako_1597</name>
</gene>
<keyword evidence="1" id="KW-0472">Membrane</keyword>
<keyword evidence="1" id="KW-0812">Transmembrane</keyword>
<keyword evidence="1" id="KW-1133">Transmembrane helix</keyword>
<proteinExistence type="predicted"/>
<sequence length="44" mass="4574">MKASAVDVQYAPSLAKVITRLALLGGLILGGMVGLLTLCSFLMH</sequence>
<evidence type="ECO:0000313" key="3">
    <source>
        <dbReference type="Proteomes" id="UP000005438"/>
    </source>
</evidence>
<dbReference type="Proteomes" id="UP000005438">
    <property type="component" value="Chromosome"/>
</dbReference>
<organism evidence="2 3">
    <name type="scientific">Niastella koreensis (strain DSM 17620 / KACC 11465 / NBRC 106392 / GR20-10)</name>
    <dbReference type="NCBI Taxonomy" id="700598"/>
    <lineage>
        <taxon>Bacteria</taxon>
        <taxon>Pseudomonadati</taxon>
        <taxon>Bacteroidota</taxon>
        <taxon>Chitinophagia</taxon>
        <taxon>Chitinophagales</taxon>
        <taxon>Chitinophagaceae</taxon>
        <taxon>Niastella</taxon>
    </lineage>
</organism>
<dbReference type="KEGG" id="nko:Niako_1597"/>
<reference evidence="2 3" key="1">
    <citation type="submission" date="2011-12" db="EMBL/GenBank/DDBJ databases">
        <title>The complete genome of Niastella koreensis GR20-10.</title>
        <authorList>
            <consortium name="US DOE Joint Genome Institute (JGI-PGF)"/>
            <person name="Lucas S."/>
            <person name="Han J."/>
            <person name="Lapidus A."/>
            <person name="Bruce D."/>
            <person name="Goodwin L."/>
            <person name="Pitluck S."/>
            <person name="Peters L."/>
            <person name="Kyrpides N."/>
            <person name="Mavromatis K."/>
            <person name="Ivanova N."/>
            <person name="Mikhailova N."/>
            <person name="Davenport K."/>
            <person name="Saunders E."/>
            <person name="Detter J.C."/>
            <person name="Tapia R."/>
            <person name="Han C."/>
            <person name="Land M."/>
            <person name="Hauser L."/>
            <person name="Markowitz V."/>
            <person name="Cheng J.-F."/>
            <person name="Hugenholtz P."/>
            <person name="Woyke T."/>
            <person name="Wu D."/>
            <person name="Tindall B."/>
            <person name="Pomrenke H."/>
            <person name="Brambilla E."/>
            <person name="Klenk H.-P."/>
            <person name="Eisen J.A."/>
        </authorList>
    </citation>
    <scope>NUCLEOTIDE SEQUENCE [LARGE SCALE GENOMIC DNA]</scope>
    <source>
        <strain evidence="3">DSM 17620 / KACC 11465 / NBRC 106392 / GR20-10</strain>
    </source>
</reference>
<name>G8T6W3_NIAKG</name>
<dbReference type="RefSeq" id="WP_014217880.1">
    <property type="nucleotide sequence ID" value="NC_016609.1"/>
</dbReference>
<protein>
    <submittedName>
        <fullName evidence="2">Uncharacterized protein</fullName>
    </submittedName>
</protein>
<dbReference type="AlphaFoldDB" id="G8T6W3"/>
<dbReference type="EMBL" id="CP003178">
    <property type="protein sequence ID" value="AEV97966.1"/>
    <property type="molecule type" value="Genomic_DNA"/>
</dbReference>
<evidence type="ECO:0000313" key="2">
    <source>
        <dbReference type="EMBL" id="AEV97966.1"/>
    </source>
</evidence>
<evidence type="ECO:0000256" key="1">
    <source>
        <dbReference type="SAM" id="Phobius"/>
    </source>
</evidence>